<feature type="transmembrane region" description="Helical" evidence="8">
    <location>
        <begin position="329"/>
        <end position="353"/>
    </location>
</feature>
<evidence type="ECO:0000256" key="8">
    <source>
        <dbReference type="SAM" id="Phobius"/>
    </source>
</evidence>
<feature type="transmembrane region" description="Helical" evidence="8">
    <location>
        <begin position="26"/>
        <end position="45"/>
    </location>
</feature>
<comment type="similarity">
    <text evidence="5">Belongs to the laat-1 family.</text>
</comment>
<evidence type="ECO:0000313" key="9">
    <source>
        <dbReference type="EMBL" id="ORZ17305.1"/>
    </source>
</evidence>
<feature type="transmembrane region" description="Helical" evidence="8">
    <location>
        <begin position="299"/>
        <end position="317"/>
    </location>
</feature>
<keyword evidence="4 8" id="KW-0472">Membrane</keyword>
<dbReference type="InterPro" id="IPR051415">
    <property type="entry name" value="LAAT-1"/>
</dbReference>
<evidence type="ECO:0000256" key="6">
    <source>
        <dbReference type="ARBA" id="ARBA00050768"/>
    </source>
</evidence>
<comment type="catalytic activity">
    <reaction evidence="6">
        <text>L-histidine(out) + L-arginine(in) = L-histidine(in) + L-arginine(out)</text>
        <dbReference type="Rhea" id="RHEA:71063"/>
        <dbReference type="ChEBI" id="CHEBI:32682"/>
        <dbReference type="ChEBI" id="CHEBI:57595"/>
    </reaction>
</comment>
<evidence type="ECO:0000256" key="7">
    <source>
        <dbReference type="SAM" id="MobiDB-lite"/>
    </source>
</evidence>
<dbReference type="FunFam" id="1.20.1280.290:FF:000009">
    <property type="entry name" value="PQ loop repeat family protein"/>
    <property type="match status" value="1"/>
</dbReference>
<dbReference type="AlphaFoldDB" id="A0A1X2IIR3"/>
<dbReference type="PANTHER" id="PTHR16201:SF34">
    <property type="entry name" value="LYSOSOMAL AMINO ACID TRANSPORTER 1"/>
    <property type="match status" value="1"/>
</dbReference>
<feature type="transmembrane region" description="Helical" evidence="8">
    <location>
        <begin position="66"/>
        <end position="89"/>
    </location>
</feature>
<dbReference type="Proteomes" id="UP000193560">
    <property type="component" value="Unassembled WGS sequence"/>
</dbReference>
<reference evidence="9 10" key="1">
    <citation type="submission" date="2016-07" db="EMBL/GenBank/DDBJ databases">
        <title>Pervasive Adenine N6-methylation of Active Genes in Fungi.</title>
        <authorList>
            <consortium name="DOE Joint Genome Institute"/>
            <person name="Mondo S.J."/>
            <person name="Dannebaum R.O."/>
            <person name="Kuo R.C."/>
            <person name="Labutti K."/>
            <person name="Haridas S."/>
            <person name="Kuo A."/>
            <person name="Salamov A."/>
            <person name="Ahrendt S.R."/>
            <person name="Lipzen A."/>
            <person name="Sullivan W."/>
            <person name="Andreopoulos W.B."/>
            <person name="Clum A."/>
            <person name="Lindquist E."/>
            <person name="Daum C."/>
            <person name="Ramamoorthy G.K."/>
            <person name="Gryganskyi A."/>
            <person name="Culley D."/>
            <person name="Magnuson J.K."/>
            <person name="James T.Y."/>
            <person name="O'Malley M.A."/>
            <person name="Stajich J.E."/>
            <person name="Spatafora J.W."/>
            <person name="Visel A."/>
            <person name="Grigoriev I.V."/>
        </authorList>
    </citation>
    <scope>NUCLEOTIDE SEQUENCE [LARGE SCALE GENOMIC DNA]</scope>
    <source>
        <strain evidence="9 10">NRRL 1336</strain>
    </source>
</reference>
<dbReference type="Gene3D" id="1.20.1280.290">
    <property type="match status" value="2"/>
</dbReference>
<evidence type="ECO:0000256" key="5">
    <source>
        <dbReference type="ARBA" id="ARBA00038039"/>
    </source>
</evidence>
<keyword evidence="3 8" id="KW-1133">Transmembrane helix</keyword>
<proteinExistence type="inferred from homology"/>
<keyword evidence="2 8" id="KW-0812">Transmembrane</keyword>
<evidence type="ECO:0000256" key="1">
    <source>
        <dbReference type="ARBA" id="ARBA00004141"/>
    </source>
</evidence>
<dbReference type="PANTHER" id="PTHR16201">
    <property type="entry name" value="SEVEN TRANSMEMBRANE PROTEIN 1-RELATED"/>
    <property type="match status" value="1"/>
</dbReference>
<evidence type="ECO:0000256" key="3">
    <source>
        <dbReference type="ARBA" id="ARBA00022989"/>
    </source>
</evidence>
<feature type="region of interest" description="Disordered" evidence="7">
    <location>
        <begin position="190"/>
        <end position="211"/>
    </location>
</feature>
<comment type="subcellular location">
    <subcellularLocation>
        <location evidence="1">Membrane</location>
        <topology evidence="1">Multi-pass membrane protein</topology>
    </subcellularLocation>
</comment>
<evidence type="ECO:0000256" key="4">
    <source>
        <dbReference type="ARBA" id="ARBA00023136"/>
    </source>
</evidence>
<accession>A0A1X2IIR3</accession>
<feature type="transmembrane region" description="Helical" evidence="8">
    <location>
        <begin position="95"/>
        <end position="113"/>
    </location>
</feature>
<feature type="compositionally biased region" description="Low complexity" evidence="7">
    <location>
        <begin position="192"/>
        <end position="211"/>
    </location>
</feature>
<gene>
    <name evidence="9" type="ORF">BCR42DRAFT_414364</name>
</gene>
<evidence type="ECO:0000313" key="10">
    <source>
        <dbReference type="Proteomes" id="UP000193560"/>
    </source>
</evidence>
<dbReference type="GO" id="GO:0034488">
    <property type="term" value="P:basic amino acid transmembrane export from vacuole"/>
    <property type="evidence" value="ECO:0007669"/>
    <property type="project" value="TreeGrafter"/>
</dbReference>
<dbReference type="GO" id="GO:0015174">
    <property type="term" value="F:basic amino acid transmembrane transporter activity"/>
    <property type="evidence" value="ECO:0007669"/>
    <property type="project" value="TreeGrafter"/>
</dbReference>
<dbReference type="GO" id="GO:0000329">
    <property type="term" value="C:fungal-type vacuole membrane"/>
    <property type="evidence" value="ECO:0007669"/>
    <property type="project" value="TreeGrafter"/>
</dbReference>
<dbReference type="OrthoDB" id="8048523at2759"/>
<comment type="caution">
    <text evidence="9">The sequence shown here is derived from an EMBL/GenBank/DDBJ whole genome shotgun (WGS) entry which is preliminary data.</text>
</comment>
<protein>
    <submittedName>
        <fullName evidence="9">PQ loop repeat-domain-containing protein</fullName>
    </submittedName>
</protein>
<evidence type="ECO:0000256" key="2">
    <source>
        <dbReference type="ARBA" id="ARBA00022692"/>
    </source>
</evidence>
<keyword evidence="10" id="KW-1185">Reference proteome</keyword>
<dbReference type="EMBL" id="MCGE01000010">
    <property type="protein sequence ID" value="ORZ17305.1"/>
    <property type="molecule type" value="Genomic_DNA"/>
</dbReference>
<dbReference type="InterPro" id="IPR006603">
    <property type="entry name" value="PQ-loop_rpt"/>
</dbReference>
<sequence length="368" mass="40869">MTQCIPTKDGIPFTPWIHFVFGDCTYGYLDGASVLLGYLSILFWLNAQFPQVIENYRRGSAEGLSINFLTIWLAGDTANLIGCILTDQLAFQRYLGMYFVSVDICLLAQYIYYCKWQRRGRPSNINSKYRQTHYDSSMPSNLFSAAFQHPSAQTPLLIQAQSIEDEVTPYSVSSSPNKWYTLTQHDGNGLYKTPSTSSSTSTTTSISSSSKTKSATTGLMTVMLLGLNLYSNHSSSDLTTNNSSSASLSSPPISVSDFFDPVIVGSLFAWSCTTLYLMSRIPQIRKNLKRRSVDGLSPSLFVFAVCGNLTYAASILLHPGQTRETLLDALPYLIGSAGTLTFDFTIFLQFIYYTRRKNQQANLKSTVV</sequence>
<organism evidence="9 10">
    <name type="scientific">Absidia repens</name>
    <dbReference type="NCBI Taxonomy" id="90262"/>
    <lineage>
        <taxon>Eukaryota</taxon>
        <taxon>Fungi</taxon>
        <taxon>Fungi incertae sedis</taxon>
        <taxon>Mucoromycota</taxon>
        <taxon>Mucoromycotina</taxon>
        <taxon>Mucoromycetes</taxon>
        <taxon>Mucorales</taxon>
        <taxon>Cunninghamellaceae</taxon>
        <taxon>Absidia</taxon>
    </lineage>
</organism>
<dbReference type="SMART" id="SM00679">
    <property type="entry name" value="CTNS"/>
    <property type="match status" value="2"/>
</dbReference>
<dbReference type="Pfam" id="PF04193">
    <property type="entry name" value="PQ-loop"/>
    <property type="match status" value="2"/>
</dbReference>
<name>A0A1X2IIR3_9FUNG</name>